<comment type="caution">
    <text evidence="1">The sequence shown here is derived from an EMBL/GenBank/DDBJ whole genome shotgun (WGS) entry which is preliminary data.</text>
</comment>
<dbReference type="OrthoDB" id="679318at2759"/>
<dbReference type="EMBL" id="JAKOGI010001234">
    <property type="protein sequence ID" value="KAJ8426826.1"/>
    <property type="molecule type" value="Genomic_DNA"/>
</dbReference>
<evidence type="ECO:0000313" key="1">
    <source>
        <dbReference type="EMBL" id="KAJ8426826.1"/>
    </source>
</evidence>
<keyword evidence="2" id="KW-1185">Reference proteome</keyword>
<dbReference type="PANTHER" id="PTHR34835">
    <property type="entry name" value="OS07G0283600 PROTEIN-RELATED"/>
    <property type="match status" value="1"/>
</dbReference>
<evidence type="ECO:0000313" key="2">
    <source>
        <dbReference type="Proteomes" id="UP001153076"/>
    </source>
</evidence>
<protein>
    <submittedName>
        <fullName evidence="1">Uncharacterized protein</fullName>
    </submittedName>
</protein>
<sequence>MMQQLSNAAVQKGHISDVEPFNSLDSEENDLTYECEEVDHENKLIKAKEEVAISNSALVLVRATSSGKELQIVQKDLVLKSEGNASKKSTYSKAFIMRMSMRSFLSLVAQLNKAQAEAVRSIGFAPFLKVDVQQILGKFSKWLLDLYAICFRLPDGQRFPVTAFDVHATLGVPLGDQKSSKSRSLQSTMSMTRVHFGPKDGGESFKRNFIIYLVNCFFSKPKNCYSSKSISKYLKDVSQITSLDWCQFVVDKLITSIRHYKESTAAKGKVNNNLYAPSFSPTVPLDKLDGEAEISETHWFPMQESL</sequence>
<dbReference type="AlphaFoldDB" id="A0A9Q1GWR9"/>
<proteinExistence type="predicted"/>
<gene>
    <name evidence="1" type="ORF">Cgig2_022607</name>
</gene>
<organism evidence="1 2">
    <name type="scientific">Carnegiea gigantea</name>
    <dbReference type="NCBI Taxonomy" id="171969"/>
    <lineage>
        <taxon>Eukaryota</taxon>
        <taxon>Viridiplantae</taxon>
        <taxon>Streptophyta</taxon>
        <taxon>Embryophyta</taxon>
        <taxon>Tracheophyta</taxon>
        <taxon>Spermatophyta</taxon>
        <taxon>Magnoliopsida</taxon>
        <taxon>eudicotyledons</taxon>
        <taxon>Gunneridae</taxon>
        <taxon>Pentapetalae</taxon>
        <taxon>Caryophyllales</taxon>
        <taxon>Cactineae</taxon>
        <taxon>Cactaceae</taxon>
        <taxon>Cactoideae</taxon>
        <taxon>Echinocereeae</taxon>
        <taxon>Carnegiea</taxon>
    </lineage>
</organism>
<accession>A0A9Q1GWR9</accession>
<name>A0A9Q1GWR9_9CARY</name>
<dbReference type="Proteomes" id="UP001153076">
    <property type="component" value="Unassembled WGS sequence"/>
</dbReference>
<reference evidence="1" key="1">
    <citation type="submission" date="2022-04" db="EMBL/GenBank/DDBJ databases">
        <title>Carnegiea gigantea Genome sequencing and assembly v2.</title>
        <authorList>
            <person name="Copetti D."/>
            <person name="Sanderson M.J."/>
            <person name="Burquez A."/>
            <person name="Wojciechowski M.F."/>
        </authorList>
    </citation>
    <scope>NUCLEOTIDE SEQUENCE</scope>
    <source>
        <strain evidence="1">SGP5-SGP5p</strain>
        <tissue evidence="1">Aerial part</tissue>
    </source>
</reference>
<dbReference type="PANTHER" id="PTHR34835:SF82">
    <property type="entry name" value="OS01G0826651 PROTEIN"/>
    <property type="match status" value="1"/>
</dbReference>